<accession>A0A2P2J511</accession>
<keyword evidence="1" id="KW-0812">Transmembrane</keyword>
<dbReference type="AlphaFoldDB" id="A0A2P2J511"/>
<feature type="transmembrane region" description="Helical" evidence="1">
    <location>
        <begin position="28"/>
        <end position="45"/>
    </location>
</feature>
<reference evidence="2" key="1">
    <citation type="submission" date="2018-02" db="EMBL/GenBank/DDBJ databases">
        <title>Rhizophora mucronata_Transcriptome.</title>
        <authorList>
            <person name="Meera S.P."/>
            <person name="Sreeshan A."/>
            <person name="Augustine A."/>
        </authorList>
    </citation>
    <scope>NUCLEOTIDE SEQUENCE</scope>
    <source>
        <tissue evidence="2">Leaf</tissue>
    </source>
</reference>
<dbReference type="EMBL" id="GGEC01008062">
    <property type="protein sequence ID" value="MBW88545.1"/>
    <property type="molecule type" value="Transcribed_RNA"/>
</dbReference>
<proteinExistence type="predicted"/>
<organism evidence="2">
    <name type="scientific">Rhizophora mucronata</name>
    <name type="common">Asiatic mangrove</name>
    <dbReference type="NCBI Taxonomy" id="61149"/>
    <lineage>
        <taxon>Eukaryota</taxon>
        <taxon>Viridiplantae</taxon>
        <taxon>Streptophyta</taxon>
        <taxon>Embryophyta</taxon>
        <taxon>Tracheophyta</taxon>
        <taxon>Spermatophyta</taxon>
        <taxon>Magnoliopsida</taxon>
        <taxon>eudicotyledons</taxon>
        <taxon>Gunneridae</taxon>
        <taxon>Pentapetalae</taxon>
        <taxon>rosids</taxon>
        <taxon>fabids</taxon>
        <taxon>Malpighiales</taxon>
        <taxon>Rhizophoraceae</taxon>
        <taxon>Rhizophora</taxon>
    </lineage>
</organism>
<protein>
    <submittedName>
        <fullName evidence="2">Uncharacterized protein</fullName>
    </submittedName>
</protein>
<sequence>MPSRYQLGVHILQQPPLGAKELLTQNPIISFLVVFPLFSALSLHLDQNIKKGSLHLVINLL</sequence>
<evidence type="ECO:0000313" key="2">
    <source>
        <dbReference type="EMBL" id="MBW88545.1"/>
    </source>
</evidence>
<evidence type="ECO:0000256" key="1">
    <source>
        <dbReference type="SAM" id="Phobius"/>
    </source>
</evidence>
<keyword evidence="1" id="KW-1133">Transmembrane helix</keyword>
<name>A0A2P2J511_RHIMU</name>
<keyword evidence="1" id="KW-0472">Membrane</keyword>